<dbReference type="EMBL" id="CP009896">
    <property type="protein sequence ID" value="AIY16662.2"/>
    <property type="molecule type" value="Genomic_DNA"/>
</dbReference>
<evidence type="ECO:0000256" key="6">
    <source>
        <dbReference type="ARBA" id="ARBA00070406"/>
    </source>
</evidence>
<dbReference type="KEGG" id="psim:KR76_07590"/>
<dbReference type="InterPro" id="IPR036388">
    <property type="entry name" value="WH-like_DNA-bd_sf"/>
</dbReference>
<gene>
    <name evidence="7" type="ORF">KR76_07590</name>
</gene>
<keyword evidence="2" id="KW-0805">Transcription regulation</keyword>
<dbReference type="GO" id="GO:0003700">
    <property type="term" value="F:DNA-binding transcription factor activity"/>
    <property type="evidence" value="ECO:0007669"/>
    <property type="project" value="TreeGrafter"/>
</dbReference>
<comment type="function">
    <text evidence="5">May be an activator protein for the gylABX operon.</text>
</comment>
<evidence type="ECO:0000313" key="7">
    <source>
        <dbReference type="EMBL" id="AIY16662.2"/>
    </source>
</evidence>
<evidence type="ECO:0000256" key="2">
    <source>
        <dbReference type="ARBA" id="ARBA00023015"/>
    </source>
</evidence>
<dbReference type="PANTHER" id="PTHR30136">
    <property type="entry name" value="HELIX-TURN-HELIX TRANSCRIPTIONAL REGULATOR, ICLR FAMILY"/>
    <property type="match status" value="1"/>
</dbReference>
<dbReference type="Pfam" id="PF01614">
    <property type="entry name" value="IclR_C"/>
    <property type="match status" value="1"/>
</dbReference>
<dbReference type="AlphaFoldDB" id="A0A0A1DJ22"/>
<name>A0A0A1DJ22_NOCSI</name>
<dbReference type="Gene3D" id="1.10.10.10">
    <property type="entry name" value="Winged helix-like DNA-binding domain superfamily/Winged helix DNA-binding domain"/>
    <property type="match status" value="1"/>
</dbReference>
<evidence type="ECO:0000256" key="5">
    <source>
        <dbReference type="ARBA" id="ARBA00058938"/>
    </source>
</evidence>
<dbReference type="CDD" id="cd00090">
    <property type="entry name" value="HTH_ARSR"/>
    <property type="match status" value="1"/>
</dbReference>
<evidence type="ECO:0000313" key="8">
    <source>
        <dbReference type="Proteomes" id="UP000030300"/>
    </source>
</evidence>
<dbReference type="STRING" id="2045.KR76_07590"/>
<dbReference type="SMART" id="SM00346">
    <property type="entry name" value="HTH_ICLR"/>
    <property type="match status" value="1"/>
</dbReference>
<keyword evidence="4" id="KW-0804">Transcription</keyword>
<dbReference type="RefSeq" id="WP_141267453.1">
    <property type="nucleotide sequence ID" value="NZ_BJMC01000017.1"/>
</dbReference>
<dbReference type="InterPro" id="IPR011991">
    <property type="entry name" value="ArsR-like_HTH"/>
</dbReference>
<dbReference type="Gene3D" id="3.30.450.40">
    <property type="match status" value="1"/>
</dbReference>
<dbReference type="eggNOG" id="COG1414">
    <property type="taxonomic scope" value="Bacteria"/>
</dbReference>
<dbReference type="InterPro" id="IPR014757">
    <property type="entry name" value="Tscrpt_reg_IclR_C"/>
</dbReference>
<accession>A0A0A1DJ22</accession>
<dbReference type="FunFam" id="1.10.10.10:FF:000056">
    <property type="entry name" value="IclR family transcriptional regulator"/>
    <property type="match status" value="1"/>
</dbReference>
<dbReference type="OrthoDB" id="3734039at2"/>
<dbReference type="GeneID" id="96608793"/>
<proteinExistence type="predicted"/>
<dbReference type="InterPro" id="IPR029016">
    <property type="entry name" value="GAF-like_dom_sf"/>
</dbReference>
<evidence type="ECO:0000256" key="3">
    <source>
        <dbReference type="ARBA" id="ARBA00023125"/>
    </source>
</evidence>
<evidence type="ECO:0000256" key="4">
    <source>
        <dbReference type="ARBA" id="ARBA00023163"/>
    </source>
</evidence>
<reference evidence="7 8" key="1">
    <citation type="journal article" date="2015" name="Genome Announc.">
        <title>Complete Genome Sequence of Steroid-Transforming Nocardioides simplex VKM Ac-2033D.</title>
        <authorList>
            <person name="Shtratnikova V.Y."/>
            <person name="Schelkunov M.I."/>
            <person name="Pekov Y.A."/>
            <person name="Fokina V.V."/>
            <person name="Logacheva M.D."/>
            <person name="Sokolov S.L."/>
            <person name="Bragin E.Y."/>
            <person name="Ashapkin V.V."/>
            <person name="Donova M.V."/>
        </authorList>
    </citation>
    <scope>NUCLEOTIDE SEQUENCE [LARGE SCALE GENOMIC DNA]</scope>
    <source>
        <strain evidence="7 8">VKM Ac-2033D</strain>
    </source>
</reference>
<keyword evidence="3" id="KW-0238">DNA-binding</keyword>
<dbReference type="GO" id="GO:0045892">
    <property type="term" value="P:negative regulation of DNA-templated transcription"/>
    <property type="evidence" value="ECO:0007669"/>
    <property type="project" value="TreeGrafter"/>
</dbReference>
<dbReference type="PROSITE" id="PS51078">
    <property type="entry name" value="ICLR_ED"/>
    <property type="match status" value="1"/>
</dbReference>
<dbReference type="GO" id="GO:0006071">
    <property type="term" value="P:glycerol metabolic process"/>
    <property type="evidence" value="ECO:0007669"/>
    <property type="project" value="UniProtKB-KW"/>
</dbReference>
<keyword evidence="1" id="KW-0319">Glycerol metabolism</keyword>
<organism evidence="7 8">
    <name type="scientific">Nocardioides simplex</name>
    <name type="common">Arthrobacter simplex</name>
    <dbReference type="NCBI Taxonomy" id="2045"/>
    <lineage>
        <taxon>Bacteria</taxon>
        <taxon>Bacillati</taxon>
        <taxon>Actinomycetota</taxon>
        <taxon>Actinomycetes</taxon>
        <taxon>Propionibacteriales</taxon>
        <taxon>Nocardioidaceae</taxon>
        <taxon>Pimelobacter</taxon>
    </lineage>
</organism>
<protein>
    <recommendedName>
        <fullName evidence="6">Glycerol operon regulatory protein</fullName>
    </recommendedName>
</protein>
<keyword evidence="8" id="KW-1185">Reference proteome</keyword>
<dbReference type="PANTHER" id="PTHR30136:SF35">
    <property type="entry name" value="HTH-TYPE TRANSCRIPTIONAL REGULATOR RV1719"/>
    <property type="match status" value="1"/>
</dbReference>
<dbReference type="PROSITE" id="PS51077">
    <property type="entry name" value="HTH_ICLR"/>
    <property type="match status" value="1"/>
</dbReference>
<dbReference type="GO" id="GO:0003677">
    <property type="term" value="F:DNA binding"/>
    <property type="evidence" value="ECO:0007669"/>
    <property type="project" value="UniProtKB-KW"/>
</dbReference>
<dbReference type="InterPro" id="IPR050707">
    <property type="entry name" value="HTH_MetabolicPath_Reg"/>
</dbReference>
<dbReference type="Pfam" id="PF09339">
    <property type="entry name" value="HTH_IclR"/>
    <property type="match status" value="1"/>
</dbReference>
<sequence>MERRAPAAAQALDVLRVISGSVEPVSASHIARELGLARSTTYYLLDVLIEHGYVRHHAERRRYGLGIAAHELGSAYQRQAPLRRMAQPIINRLVDEAGHNGHFAILHGSDVVYLIEERAPGRPVLISEVGVRLPAHLTASGLALLARLPVPQVRALFPSKEAFFTRRGLGPQSPTELRRALTTVRRDGYAFEQGWIMPDLASVSAAAVDDNGLPLGSFTLTFAEEHLDTLPALAALVVQAAERLSERVRH</sequence>
<evidence type="ECO:0000256" key="1">
    <source>
        <dbReference type="ARBA" id="ARBA00022798"/>
    </source>
</evidence>
<dbReference type="Proteomes" id="UP000030300">
    <property type="component" value="Chromosome"/>
</dbReference>
<dbReference type="InterPro" id="IPR005471">
    <property type="entry name" value="Tscrpt_reg_IclR_N"/>
</dbReference>
<dbReference type="HOGENOM" id="CLU_062618_6_4_11"/>
<dbReference type="InterPro" id="IPR036390">
    <property type="entry name" value="WH_DNA-bd_sf"/>
</dbReference>
<dbReference type="SUPFAM" id="SSF46785">
    <property type="entry name" value="Winged helix' DNA-binding domain"/>
    <property type="match status" value="1"/>
</dbReference>
<dbReference type="SUPFAM" id="SSF55781">
    <property type="entry name" value="GAF domain-like"/>
    <property type="match status" value="1"/>
</dbReference>